<dbReference type="RefSeq" id="WP_159105682.1">
    <property type="nucleotide sequence ID" value="NZ_BEVZ01000005.1"/>
</dbReference>
<keyword evidence="3" id="KW-1185">Reference proteome</keyword>
<organism evidence="2 3">
    <name type="scientific">Streptomyces fragilis</name>
    <dbReference type="NCBI Taxonomy" id="67301"/>
    <lineage>
        <taxon>Bacteria</taxon>
        <taxon>Bacillati</taxon>
        <taxon>Actinomycetota</taxon>
        <taxon>Actinomycetes</taxon>
        <taxon>Kitasatosporales</taxon>
        <taxon>Streptomycetaceae</taxon>
        <taxon>Streptomyces</taxon>
    </lineage>
</organism>
<protein>
    <submittedName>
        <fullName evidence="2">Beta-Ig-H3/fasciclin</fullName>
    </submittedName>
</protein>
<dbReference type="InterPro" id="IPR036379">
    <property type="entry name" value="A-amylase_inhib_sf"/>
</dbReference>
<evidence type="ECO:0000313" key="2">
    <source>
        <dbReference type="EMBL" id="MEU3553786.1"/>
    </source>
</evidence>
<dbReference type="EMBL" id="JBEZUR010000006">
    <property type="protein sequence ID" value="MEU3553786.1"/>
    <property type="molecule type" value="Genomic_DNA"/>
</dbReference>
<comment type="caution">
    <text evidence="2">The sequence shown here is derived from an EMBL/GenBank/DDBJ whole genome shotgun (WGS) entry which is preliminary data.</text>
</comment>
<feature type="chain" id="PRO_5045964647" evidence="1">
    <location>
        <begin position="29"/>
        <end position="111"/>
    </location>
</feature>
<reference evidence="2 3" key="1">
    <citation type="submission" date="2024-06" db="EMBL/GenBank/DDBJ databases">
        <title>The Natural Products Discovery Center: Release of the First 8490 Sequenced Strains for Exploring Actinobacteria Biosynthetic Diversity.</title>
        <authorList>
            <person name="Kalkreuter E."/>
            <person name="Kautsar S.A."/>
            <person name="Yang D."/>
            <person name="Bader C.D."/>
            <person name="Teijaro C.N."/>
            <person name="Fluegel L."/>
            <person name="Davis C.M."/>
            <person name="Simpson J.R."/>
            <person name="Lauterbach L."/>
            <person name="Steele A.D."/>
            <person name="Gui C."/>
            <person name="Meng S."/>
            <person name="Li G."/>
            <person name="Viehrig K."/>
            <person name="Ye F."/>
            <person name="Su P."/>
            <person name="Kiefer A.F."/>
            <person name="Nichols A."/>
            <person name="Cepeda A.J."/>
            <person name="Yan W."/>
            <person name="Fan B."/>
            <person name="Jiang Y."/>
            <person name="Adhikari A."/>
            <person name="Zheng C.-J."/>
            <person name="Schuster L."/>
            <person name="Cowan T.M."/>
            <person name="Smanski M.J."/>
            <person name="Chevrette M.G."/>
            <person name="De Carvalho L.P.S."/>
            <person name="Shen B."/>
        </authorList>
    </citation>
    <scope>NUCLEOTIDE SEQUENCE [LARGE SCALE GENOMIC DNA]</scope>
    <source>
        <strain evidence="2 3">NPDC038104</strain>
    </source>
</reference>
<evidence type="ECO:0000256" key="1">
    <source>
        <dbReference type="SAM" id="SignalP"/>
    </source>
</evidence>
<accession>A0ABV2YDH8</accession>
<proteinExistence type="predicted"/>
<gene>
    <name evidence="2" type="ORF">AB0E65_06100</name>
</gene>
<dbReference type="SUPFAM" id="SSF49498">
    <property type="entry name" value="alpha-Amylase inhibitor tendamistat"/>
    <property type="match status" value="1"/>
</dbReference>
<feature type="signal peptide" evidence="1">
    <location>
        <begin position="1"/>
        <end position="28"/>
    </location>
</feature>
<evidence type="ECO:0000313" key="3">
    <source>
        <dbReference type="Proteomes" id="UP001550850"/>
    </source>
</evidence>
<dbReference type="Gene3D" id="2.60.40.20">
    <property type="entry name" value="Alpha-amylase inhibitor"/>
    <property type="match status" value="1"/>
</dbReference>
<name>A0ABV2YDH8_9ACTN</name>
<sequence>MSRTQPRERPVRLTAVVAAATLTVGATAAALRPADPAEAATRTAPACVQPYVNPTHEGFDVDLANECANAMRVRVVVDNAGDSPCYALTPGASVIYAHESITGAYERTVTC</sequence>
<dbReference type="Proteomes" id="UP001550850">
    <property type="component" value="Unassembled WGS sequence"/>
</dbReference>
<keyword evidence="1" id="KW-0732">Signal</keyword>